<name>A0A917ZH77_9ACTN</name>
<dbReference type="InterPro" id="IPR015500">
    <property type="entry name" value="Peptidase_S8_subtilisin-rel"/>
</dbReference>
<evidence type="ECO:0000313" key="10">
    <source>
        <dbReference type="EMBL" id="GGO82636.1"/>
    </source>
</evidence>
<evidence type="ECO:0000256" key="8">
    <source>
        <dbReference type="SAM" id="SignalP"/>
    </source>
</evidence>
<dbReference type="Gene3D" id="3.50.30.30">
    <property type="match status" value="1"/>
</dbReference>
<dbReference type="CDD" id="cd07487">
    <property type="entry name" value="Peptidases_S8_1"/>
    <property type="match status" value="1"/>
</dbReference>
<reference evidence="10" key="2">
    <citation type="submission" date="2020-09" db="EMBL/GenBank/DDBJ databases">
        <authorList>
            <person name="Sun Q."/>
            <person name="Zhou Y."/>
        </authorList>
    </citation>
    <scope>NUCLEOTIDE SEQUENCE</scope>
    <source>
        <strain evidence="10">CGMCC 4.7368</strain>
    </source>
</reference>
<sequence>MRWIPRLAAIGAGLAMIAVPVPAHAAAPEPAAGSDPHRVTLITGDVVTVQEFAGGKRAATVRPGKGRENIRFFTREENGDLVITPADMVPYLSRGLMDERLFAVSDLIEQGYDDESSDVLPLILAYKESRQAVTLKSVNARTLRADKDALPVLWAAERAGGEPRLRDGLAKIWLDGKVTASLEHSVPQVGAPQAWQDGYDGKGVKVAVLDTGIDETHPDVATKVTQARNFTDDPSAKDEHGHGTHVAATVAGTGEASGGLRKGVAPGAELINGKVLNAEGSGTESQVLAGMEWAARESGADIVNMSLGGGPTDGTDPLSTAVDVLTEETGSLFVIAAGNQGGDYTVGAPGAAASALTVGAVDANDALAPFSSRGPRLDEALKPDITAPGVSITAARAAGTGLGTPVDDRYTKLSGTSMATPHVAGAAAVLAQRHPEWKPGQLKDALVSTAKTVAGQTPYEQGGGRLDVARAVRQGVTATASLSMGVHDEGGTGTPGGTVTYTNTGQEPVSLTVAATLTNLDGAAPGEGAVKLSATTVTVDAGASAAVETTVDLARLAHGRHVGYVTATTADGSVAAHTTLALTRRGRMHTVRFTGVDRDGSPARVPLITMYGAAARDDALGHILHEHEGWTVELPEGTYHMQAIMNESKEELPVGAFIVNPELPVTSDMEVVLDARTAVPIEIRTSQEVMQDGISTFFTHRTYGSREISLSAMNYPSMETLAVTPTAPVRNGTFEFSSRWQLAAPRVTARLGRDPLVVRPTIRSPEIAGSKRLPLVHGGTGDMTGLDVKGKAVVITSEAFDDWTDKLAGIAAAGAAVVFVVGPDGEVMWQPWSPVGERDPLPTMMVTHDRGQALLASARTGRAVLDVTGQFATPYLYEVMQVSSGQVPQRIVHEVNWRNTARVDTGYQESGGGSYGKDQRYGWRPWQTYDLALQMETQRVMRTPLNRAEYVSSGDTQWQHVVQHTLTWESMNQLRGGLTDRPRTYRAGEIVKERWFAPVVRPAALAATRTGDVLSVRVPEFVDADGHYGHAGGSNDEDTTAARVYRDGELLEERTGLWADLAAVPEDAEYRLELSTTRTSQEWRYATATESSWTFRSARPAGTQPLPLLGVDYDVPADLEGKVRRTLPVALGFTARDAKKLTAEMSYDDGRTWKKLTLLPLGQGRHKAVVSHRKTDTGVSLRVTATGASGQRFAQTVTRAYGVE</sequence>
<feature type="active site" description="Charge relay system" evidence="5 6">
    <location>
        <position position="242"/>
    </location>
</feature>
<feature type="active site" description="Charge relay system" evidence="5 6">
    <location>
        <position position="417"/>
    </location>
</feature>
<evidence type="ECO:0000256" key="5">
    <source>
        <dbReference type="PIRSR" id="PIRSR615500-1"/>
    </source>
</evidence>
<dbReference type="Proteomes" id="UP000646523">
    <property type="component" value="Unassembled WGS sequence"/>
</dbReference>
<evidence type="ECO:0000256" key="1">
    <source>
        <dbReference type="ARBA" id="ARBA00011073"/>
    </source>
</evidence>
<keyword evidence="11" id="KW-1185">Reference proteome</keyword>
<dbReference type="InterPro" id="IPR023827">
    <property type="entry name" value="Peptidase_S8_Asp-AS"/>
</dbReference>
<keyword evidence="3 6" id="KW-0378">Hydrolase</keyword>
<proteinExistence type="inferred from homology"/>
<dbReference type="RefSeq" id="WP_189128930.1">
    <property type="nucleotide sequence ID" value="NZ_BMNH01000044.1"/>
</dbReference>
<comment type="similarity">
    <text evidence="1 6 7">Belongs to the peptidase S8 family.</text>
</comment>
<evidence type="ECO:0000256" key="4">
    <source>
        <dbReference type="ARBA" id="ARBA00022825"/>
    </source>
</evidence>
<protein>
    <submittedName>
        <fullName evidence="10">Peptidase</fullName>
    </submittedName>
</protein>
<feature type="domain" description="Peptidase S8/S53" evidence="9">
    <location>
        <begin position="201"/>
        <end position="457"/>
    </location>
</feature>
<dbReference type="EMBL" id="BMNH01000044">
    <property type="protein sequence ID" value="GGO82636.1"/>
    <property type="molecule type" value="Genomic_DNA"/>
</dbReference>
<dbReference type="SUPFAM" id="SSF52743">
    <property type="entry name" value="Subtilisin-like"/>
    <property type="match status" value="1"/>
</dbReference>
<evidence type="ECO:0000256" key="2">
    <source>
        <dbReference type="ARBA" id="ARBA00022670"/>
    </source>
</evidence>
<dbReference type="InterPro" id="IPR036852">
    <property type="entry name" value="Peptidase_S8/S53_dom_sf"/>
</dbReference>
<dbReference type="PANTHER" id="PTHR43399">
    <property type="entry name" value="SUBTILISIN-RELATED"/>
    <property type="match status" value="1"/>
</dbReference>
<evidence type="ECO:0000256" key="3">
    <source>
        <dbReference type="ARBA" id="ARBA00022801"/>
    </source>
</evidence>
<reference evidence="10" key="1">
    <citation type="journal article" date="2014" name="Int. J. Syst. Evol. Microbiol.">
        <title>Complete genome sequence of Corynebacterium casei LMG S-19264T (=DSM 44701T), isolated from a smear-ripened cheese.</title>
        <authorList>
            <consortium name="US DOE Joint Genome Institute (JGI-PGF)"/>
            <person name="Walter F."/>
            <person name="Albersmeier A."/>
            <person name="Kalinowski J."/>
            <person name="Ruckert C."/>
        </authorList>
    </citation>
    <scope>NUCLEOTIDE SEQUENCE</scope>
    <source>
        <strain evidence="10">CGMCC 4.7368</strain>
    </source>
</reference>
<evidence type="ECO:0000256" key="7">
    <source>
        <dbReference type="RuleBase" id="RU003355"/>
    </source>
</evidence>
<accession>A0A917ZH77</accession>
<gene>
    <name evidence="10" type="ORF">GCM10012289_74320</name>
</gene>
<keyword evidence="2 6" id="KW-0645">Protease</keyword>
<feature type="signal peptide" evidence="8">
    <location>
        <begin position="1"/>
        <end position="25"/>
    </location>
</feature>
<dbReference type="PROSITE" id="PS00136">
    <property type="entry name" value="SUBTILASE_ASP"/>
    <property type="match status" value="1"/>
</dbReference>
<keyword evidence="8" id="KW-0732">Signal</keyword>
<dbReference type="InterPro" id="IPR051048">
    <property type="entry name" value="Peptidase_S8/S53_subtilisin"/>
</dbReference>
<dbReference type="AlphaFoldDB" id="A0A917ZH77"/>
<dbReference type="Gene3D" id="3.40.50.200">
    <property type="entry name" value="Peptidase S8/S53 domain"/>
    <property type="match status" value="1"/>
</dbReference>
<keyword evidence="4 6" id="KW-0720">Serine protease</keyword>
<dbReference type="GO" id="GO:0004252">
    <property type="term" value="F:serine-type endopeptidase activity"/>
    <property type="evidence" value="ECO:0007669"/>
    <property type="project" value="UniProtKB-UniRule"/>
</dbReference>
<dbReference type="PROSITE" id="PS00138">
    <property type="entry name" value="SUBTILASE_SER"/>
    <property type="match status" value="1"/>
</dbReference>
<feature type="chain" id="PRO_5037563985" evidence="8">
    <location>
        <begin position="26"/>
        <end position="1204"/>
    </location>
</feature>
<organism evidence="10 11">
    <name type="scientific">Nonomuraea cavernae</name>
    <dbReference type="NCBI Taxonomy" id="2045107"/>
    <lineage>
        <taxon>Bacteria</taxon>
        <taxon>Bacillati</taxon>
        <taxon>Actinomycetota</taxon>
        <taxon>Actinomycetes</taxon>
        <taxon>Streptosporangiales</taxon>
        <taxon>Streptosporangiaceae</taxon>
        <taxon>Nonomuraea</taxon>
    </lineage>
</organism>
<dbReference type="PROSITE" id="PS51892">
    <property type="entry name" value="SUBTILASE"/>
    <property type="match status" value="1"/>
</dbReference>
<dbReference type="InterPro" id="IPR000209">
    <property type="entry name" value="Peptidase_S8/S53_dom"/>
</dbReference>
<dbReference type="GO" id="GO:0006508">
    <property type="term" value="P:proteolysis"/>
    <property type="evidence" value="ECO:0007669"/>
    <property type="project" value="UniProtKB-KW"/>
</dbReference>
<dbReference type="PRINTS" id="PR00723">
    <property type="entry name" value="SUBTILISIN"/>
</dbReference>
<evidence type="ECO:0000256" key="6">
    <source>
        <dbReference type="PROSITE-ProRule" id="PRU01240"/>
    </source>
</evidence>
<dbReference type="InterPro" id="IPR023828">
    <property type="entry name" value="Peptidase_S8_Ser-AS"/>
</dbReference>
<evidence type="ECO:0000313" key="11">
    <source>
        <dbReference type="Proteomes" id="UP000646523"/>
    </source>
</evidence>
<comment type="caution">
    <text evidence="10">The sequence shown here is derived from an EMBL/GenBank/DDBJ whole genome shotgun (WGS) entry which is preliminary data.</text>
</comment>
<feature type="active site" description="Charge relay system" evidence="5 6">
    <location>
        <position position="210"/>
    </location>
</feature>
<dbReference type="PANTHER" id="PTHR43399:SF4">
    <property type="entry name" value="CELL WALL-ASSOCIATED PROTEASE"/>
    <property type="match status" value="1"/>
</dbReference>
<dbReference type="Pfam" id="PF00082">
    <property type="entry name" value="Peptidase_S8"/>
    <property type="match status" value="1"/>
</dbReference>
<evidence type="ECO:0000259" key="9">
    <source>
        <dbReference type="Pfam" id="PF00082"/>
    </source>
</evidence>